<protein>
    <submittedName>
        <fullName evidence="3">Cryparin</fullName>
    </submittedName>
</protein>
<dbReference type="PANTHER" id="PTHR42341">
    <property type="entry name" value="HYDROPHOBIN"/>
    <property type="match status" value="1"/>
</dbReference>
<accession>A0A1D1XUQ8</accession>
<dbReference type="InterPro" id="IPR036686">
    <property type="entry name" value="Class_II_Hydrophobin_sf"/>
</dbReference>
<dbReference type="AlphaFoldDB" id="A0A1D1XUQ8"/>
<dbReference type="EMBL" id="GDJX01021837">
    <property type="protein sequence ID" value="JAT46099.1"/>
    <property type="molecule type" value="Transcribed_RNA"/>
</dbReference>
<evidence type="ECO:0000256" key="2">
    <source>
        <dbReference type="ARBA" id="ARBA00023157"/>
    </source>
</evidence>
<feature type="non-terminal residue" evidence="3">
    <location>
        <position position="1"/>
    </location>
</feature>
<dbReference type="Gene3D" id="3.20.120.10">
    <property type="entry name" value="Hydrophobin"/>
    <property type="match status" value="1"/>
</dbReference>
<dbReference type="Pfam" id="PF06766">
    <property type="entry name" value="Hydrophobin_2"/>
    <property type="match status" value="1"/>
</dbReference>
<reference evidence="3" key="1">
    <citation type="submission" date="2015-07" db="EMBL/GenBank/DDBJ databases">
        <title>Transcriptome Assembly of Anthurium amnicola.</title>
        <authorList>
            <person name="Suzuki J."/>
        </authorList>
    </citation>
    <scope>NUCLEOTIDE SEQUENCE</scope>
</reference>
<keyword evidence="2" id="KW-1015">Disulfide bond</keyword>
<evidence type="ECO:0000256" key="1">
    <source>
        <dbReference type="ARBA" id="ARBA00009576"/>
    </source>
</evidence>
<evidence type="ECO:0000313" key="3">
    <source>
        <dbReference type="EMBL" id="JAT46099.1"/>
    </source>
</evidence>
<proteinExistence type="inferred from homology"/>
<dbReference type="InterPro" id="IPR010636">
    <property type="entry name" value="Class_II_hydrophobin"/>
</dbReference>
<organism evidence="3">
    <name type="scientific">Anthurium amnicola</name>
    <dbReference type="NCBI Taxonomy" id="1678845"/>
    <lineage>
        <taxon>Eukaryota</taxon>
        <taxon>Viridiplantae</taxon>
        <taxon>Streptophyta</taxon>
        <taxon>Embryophyta</taxon>
        <taxon>Tracheophyta</taxon>
        <taxon>Spermatophyta</taxon>
        <taxon>Magnoliopsida</taxon>
        <taxon>Liliopsida</taxon>
        <taxon>Araceae</taxon>
        <taxon>Pothoideae</taxon>
        <taxon>Potheae</taxon>
        <taxon>Anthurium</taxon>
    </lineage>
</organism>
<name>A0A1D1XUQ8_9ARAE</name>
<dbReference type="SUPFAM" id="SSF101751">
    <property type="entry name" value="Hydrophobin II, HfbII"/>
    <property type="match status" value="1"/>
</dbReference>
<dbReference type="GO" id="GO:0005576">
    <property type="term" value="C:extracellular region"/>
    <property type="evidence" value="ECO:0007669"/>
    <property type="project" value="InterPro"/>
</dbReference>
<sequence>KQHFKQNLLLQEREQSISLEISTNSTANMKTSFMTLLGLVATAFAVPASLDDRQVVALCSSGSALCCDVDVLGVADLDCESPPSIPTSLQDFNDVCASVGKIDMCCLIPILEQGLLCSSPTPS</sequence>
<dbReference type="PANTHER" id="PTHR42341:SF1">
    <property type="entry name" value="HYDROPHOBIN"/>
    <property type="match status" value="1"/>
</dbReference>
<comment type="similarity">
    <text evidence="1">Belongs to the cerato-ulmin hydrophobin family.</text>
</comment>
<dbReference type="CDD" id="cd23508">
    <property type="entry name" value="hydrophobin_II"/>
    <property type="match status" value="1"/>
</dbReference>
<gene>
    <name evidence="3" type="primary">CRP_2</name>
    <name evidence="3" type="ORF">g.130130</name>
</gene>